<evidence type="ECO:0000256" key="3">
    <source>
        <dbReference type="PROSITE-ProRule" id="PRU00221"/>
    </source>
</evidence>
<dbReference type="PROSITE" id="PS00678">
    <property type="entry name" value="WD_REPEATS_1"/>
    <property type="match status" value="1"/>
</dbReference>
<dbReference type="Gene3D" id="2.130.10.10">
    <property type="entry name" value="YVTN repeat-like/Quinoprotein amine dehydrogenase"/>
    <property type="match status" value="1"/>
</dbReference>
<dbReference type="OrthoDB" id="256303at2759"/>
<sequence length="183" mass="19458">MFGSSAFGGGGFGSGAVAPKNPNTNNSHEVAQSPGDTVSELAWSPAANILAAASWDKQVRIWEVTTQASTSAFGGSSGSNSIQATPKLAYGHEAPVMSCCFTKDGANVISAGCDNKVKMYNLQAQRDQQIGQHDAPVKKVVWVEEMKMCISGSWDKSLRFWSPGQPNPVATLQLPERLYAMDC</sequence>
<dbReference type="GeneID" id="9056991"/>
<protein>
    <submittedName>
        <fullName evidence="5">mRNA export protein, putative</fullName>
    </submittedName>
</protein>
<accession>C5KQN6</accession>
<evidence type="ECO:0000256" key="4">
    <source>
        <dbReference type="SAM" id="MobiDB-lite"/>
    </source>
</evidence>
<dbReference type="InterPro" id="IPR036322">
    <property type="entry name" value="WD40_repeat_dom_sf"/>
</dbReference>
<evidence type="ECO:0000313" key="5">
    <source>
        <dbReference type="EMBL" id="EER13207.1"/>
    </source>
</evidence>
<dbReference type="PROSITE" id="PS50294">
    <property type="entry name" value="WD_REPEATS_REGION"/>
    <property type="match status" value="1"/>
</dbReference>
<gene>
    <name evidence="5" type="ORF">Pmar_PMAR006311</name>
</gene>
<proteinExistence type="predicted"/>
<feature type="repeat" description="WD" evidence="3">
    <location>
        <begin position="31"/>
        <end position="72"/>
    </location>
</feature>
<dbReference type="EMBL" id="GG675501">
    <property type="protein sequence ID" value="EER13207.1"/>
    <property type="molecule type" value="Genomic_DNA"/>
</dbReference>
<evidence type="ECO:0000256" key="2">
    <source>
        <dbReference type="ARBA" id="ARBA00022737"/>
    </source>
</evidence>
<dbReference type="InParanoid" id="C5KQN6"/>
<dbReference type="SUPFAM" id="SSF50978">
    <property type="entry name" value="WD40 repeat-like"/>
    <property type="match status" value="1"/>
</dbReference>
<dbReference type="Proteomes" id="UP000007800">
    <property type="component" value="Unassembled WGS sequence"/>
</dbReference>
<feature type="compositionally biased region" description="Polar residues" evidence="4">
    <location>
        <begin position="21"/>
        <end position="36"/>
    </location>
</feature>
<feature type="repeat" description="WD" evidence="3">
    <location>
        <begin position="89"/>
        <end position="130"/>
    </location>
</feature>
<evidence type="ECO:0000313" key="6">
    <source>
        <dbReference type="Proteomes" id="UP000007800"/>
    </source>
</evidence>
<organism evidence="6">
    <name type="scientific">Perkinsus marinus (strain ATCC 50983 / TXsc)</name>
    <dbReference type="NCBI Taxonomy" id="423536"/>
    <lineage>
        <taxon>Eukaryota</taxon>
        <taxon>Sar</taxon>
        <taxon>Alveolata</taxon>
        <taxon>Perkinsozoa</taxon>
        <taxon>Perkinsea</taxon>
        <taxon>Perkinsida</taxon>
        <taxon>Perkinsidae</taxon>
        <taxon>Perkinsus</taxon>
    </lineage>
</organism>
<reference evidence="5 6" key="1">
    <citation type="submission" date="2008-07" db="EMBL/GenBank/DDBJ databases">
        <authorList>
            <person name="El-Sayed N."/>
            <person name="Caler E."/>
            <person name="Inman J."/>
            <person name="Amedeo P."/>
            <person name="Hass B."/>
            <person name="Wortman J."/>
        </authorList>
    </citation>
    <scope>NUCLEOTIDE SEQUENCE [LARGE SCALE GENOMIC DNA]</scope>
    <source>
        <strain evidence="6">ATCC 50983 / TXsc</strain>
    </source>
</reference>
<feature type="non-terminal residue" evidence="5">
    <location>
        <position position="183"/>
    </location>
</feature>
<dbReference type="SMART" id="SM00320">
    <property type="entry name" value="WD40"/>
    <property type="match status" value="3"/>
</dbReference>
<dbReference type="InterPro" id="IPR019775">
    <property type="entry name" value="WD40_repeat_CS"/>
</dbReference>
<dbReference type="Pfam" id="PF00400">
    <property type="entry name" value="WD40"/>
    <property type="match status" value="3"/>
</dbReference>
<feature type="region of interest" description="Disordered" evidence="4">
    <location>
        <begin position="17"/>
        <end position="36"/>
    </location>
</feature>
<dbReference type="RefSeq" id="XP_002781412.1">
    <property type="nucleotide sequence ID" value="XM_002781366.1"/>
</dbReference>
<feature type="repeat" description="WD" evidence="3">
    <location>
        <begin position="130"/>
        <end position="162"/>
    </location>
</feature>
<evidence type="ECO:0000256" key="1">
    <source>
        <dbReference type="ARBA" id="ARBA00022574"/>
    </source>
</evidence>
<dbReference type="InterPro" id="IPR015943">
    <property type="entry name" value="WD40/YVTN_repeat-like_dom_sf"/>
</dbReference>
<keyword evidence="1 3" id="KW-0853">WD repeat</keyword>
<dbReference type="AlphaFoldDB" id="C5KQN6"/>
<dbReference type="InterPro" id="IPR001680">
    <property type="entry name" value="WD40_rpt"/>
</dbReference>
<dbReference type="PROSITE" id="PS50082">
    <property type="entry name" value="WD_REPEATS_2"/>
    <property type="match status" value="3"/>
</dbReference>
<dbReference type="PANTHER" id="PTHR10971">
    <property type="entry name" value="MRNA EXPORT FACTOR AND BUB3"/>
    <property type="match status" value="1"/>
</dbReference>
<keyword evidence="6" id="KW-1185">Reference proteome</keyword>
<keyword evidence="2" id="KW-0677">Repeat</keyword>
<name>C5KQN6_PERM5</name>